<dbReference type="Proteomes" id="UP000177960">
    <property type="component" value="Unassembled WGS sequence"/>
</dbReference>
<gene>
    <name evidence="1" type="ORF">A3B92_03170</name>
</gene>
<reference evidence="1 2" key="1">
    <citation type="journal article" date="2016" name="Nat. Commun.">
        <title>Thousands of microbial genomes shed light on interconnected biogeochemical processes in an aquifer system.</title>
        <authorList>
            <person name="Anantharaman K."/>
            <person name="Brown C.T."/>
            <person name="Hug L.A."/>
            <person name="Sharon I."/>
            <person name="Castelle C.J."/>
            <person name="Probst A.J."/>
            <person name="Thomas B.C."/>
            <person name="Singh A."/>
            <person name="Wilkins M.J."/>
            <person name="Karaoz U."/>
            <person name="Brodie E.L."/>
            <person name="Williams K.H."/>
            <person name="Hubbard S.S."/>
            <person name="Banfield J.F."/>
        </authorList>
    </citation>
    <scope>NUCLEOTIDE SEQUENCE [LARGE SCALE GENOMIC DNA]</scope>
</reference>
<dbReference type="STRING" id="1798404.A3B92_03170"/>
<organism evidence="1 2">
    <name type="scientific">Candidatus Harrisonbacteria bacterium RIFCSPHIGHO2_02_FULL_42_16</name>
    <dbReference type="NCBI Taxonomy" id="1798404"/>
    <lineage>
        <taxon>Bacteria</taxon>
        <taxon>Candidatus Harrisoniibacteriota</taxon>
    </lineage>
</organism>
<evidence type="ECO:0000313" key="2">
    <source>
        <dbReference type="Proteomes" id="UP000177960"/>
    </source>
</evidence>
<evidence type="ECO:0000313" key="1">
    <source>
        <dbReference type="EMBL" id="OGY63626.1"/>
    </source>
</evidence>
<proteinExistence type="predicted"/>
<name>A0A1G1ZHJ1_9BACT</name>
<dbReference type="AlphaFoldDB" id="A0A1G1ZHJ1"/>
<comment type="caution">
    <text evidence="1">The sequence shown here is derived from an EMBL/GenBank/DDBJ whole genome shotgun (WGS) entry which is preliminary data.</text>
</comment>
<dbReference type="EMBL" id="MHJG01000020">
    <property type="protein sequence ID" value="OGY63626.1"/>
    <property type="molecule type" value="Genomic_DNA"/>
</dbReference>
<protein>
    <submittedName>
        <fullName evidence="1">Uncharacterized protein</fullName>
    </submittedName>
</protein>
<accession>A0A1G1ZHJ1</accession>
<sequence length="179" mass="21235">MNIKNRKKEFMHREICSLCFIASLGMARKIPFYKNNKINREPIKKYLRDELWKLSIKYSQKIKGNNHIKTIEDFKNQANKKFSGKLAGSGFTFGRAQKLVNLYLKYMWVCEYIKEPPHCPIDSSIIKKLGRELHKLSFLKMNKDEYKKVISKIEKKKGNQSIAEWELNIFNSTIINRKK</sequence>